<gene>
    <name evidence="2" type="ORF">BDA99DRAFT_519436</name>
</gene>
<proteinExistence type="predicted"/>
<comment type="caution">
    <text evidence="2">The sequence shown here is derived from an EMBL/GenBank/DDBJ whole genome shotgun (WGS) entry which is preliminary data.</text>
</comment>
<evidence type="ECO:0000313" key="2">
    <source>
        <dbReference type="EMBL" id="KAI9253952.1"/>
    </source>
</evidence>
<keyword evidence="1" id="KW-1133">Transmembrane helix</keyword>
<sequence length="66" mass="7756">MDETIRQITLSVIYIFISLLVGVLLFVWFREIEVSLHVLVHLLFEFCFTQFISAYFAFVHDITPSS</sequence>
<keyword evidence="1" id="KW-0812">Transmembrane</keyword>
<dbReference type="AlphaFoldDB" id="A0AAD5PCH6"/>
<evidence type="ECO:0000256" key="1">
    <source>
        <dbReference type="SAM" id="Phobius"/>
    </source>
</evidence>
<protein>
    <submittedName>
        <fullName evidence="2">Uncharacterized protein</fullName>
    </submittedName>
</protein>
<feature type="transmembrane region" description="Helical" evidence="1">
    <location>
        <begin position="12"/>
        <end position="29"/>
    </location>
</feature>
<dbReference type="Proteomes" id="UP001209540">
    <property type="component" value="Unassembled WGS sequence"/>
</dbReference>
<accession>A0AAD5PCH6</accession>
<feature type="transmembrane region" description="Helical" evidence="1">
    <location>
        <begin position="35"/>
        <end position="58"/>
    </location>
</feature>
<dbReference type="EMBL" id="JAIXMP010000025">
    <property type="protein sequence ID" value="KAI9253952.1"/>
    <property type="molecule type" value="Genomic_DNA"/>
</dbReference>
<organism evidence="2 3">
    <name type="scientific">Phascolomyces articulosus</name>
    <dbReference type="NCBI Taxonomy" id="60185"/>
    <lineage>
        <taxon>Eukaryota</taxon>
        <taxon>Fungi</taxon>
        <taxon>Fungi incertae sedis</taxon>
        <taxon>Mucoromycota</taxon>
        <taxon>Mucoromycotina</taxon>
        <taxon>Mucoromycetes</taxon>
        <taxon>Mucorales</taxon>
        <taxon>Lichtheimiaceae</taxon>
        <taxon>Phascolomyces</taxon>
    </lineage>
</organism>
<reference evidence="2" key="1">
    <citation type="journal article" date="2022" name="IScience">
        <title>Evolution of zygomycete secretomes and the origins of terrestrial fungal ecologies.</title>
        <authorList>
            <person name="Chang Y."/>
            <person name="Wang Y."/>
            <person name="Mondo S."/>
            <person name="Ahrendt S."/>
            <person name="Andreopoulos W."/>
            <person name="Barry K."/>
            <person name="Beard J."/>
            <person name="Benny G.L."/>
            <person name="Blankenship S."/>
            <person name="Bonito G."/>
            <person name="Cuomo C."/>
            <person name="Desiro A."/>
            <person name="Gervers K.A."/>
            <person name="Hundley H."/>
            <person name="Kuo A."/>
            <person name="LaButti K."/>
            <person name="Lang B.F."/>
            <person name="Lipzen A."/>
            <person name="O'Donnell K."/>
            <person name="Pangilinan J."/>
            <person name="Reynolds N."/>
            <person name="Sandor L."/>
            <person name="Smith M.E."/>
            <person name="Tsang A."/>
            <person name="Grigoriev I.V."/>
            <person name="Stajich J.E."/>
            <person name="Spatafora J.W."/>
        </authorList>
    </citation>
    <scope>NUCLEOTIDE SEQUENCE</scope>
    <source>
        <strain evidence="2">RSA 2281</strain>
    </source>
</reference>
<name>A0AAD5PCH6_9FUNG</name>
<keyword evidence="1" id="KW-0472">Membrane</keyword>
<evidence type="ECO:0000313" key="3">
    <source>
        <dbReference type="Proteomes" id="UP001209540"/>
    </source>
</evidence>
<keyword evidence="3" id="KW-1185">Reference proteome</keyword>
<reference evidence="2" key="2">
    <citation type="submission" date="2023-02" db="EMBL/GenBank/DDBJ databases">
        <authorList>
            <consortium name="DOE Joint Genome Institute"/>
            <person name="Mondo S.J."/>
            <person name="Chang Y."/>
            <person name="Wang Y."/>
            <person name="Ahrendt S."/>
            <person name="Andreopoulos W."/>
            <person name="Barry K."/>
            <person name="Beard J."/>
            <person name="Benny G.L."/>
            <person name="Blankenship S."/>
            <person name="Bonito G."/>
            <person name="Cuomo C."/>
            <person name="Desiro A."/>
            <person name="Gervers K.A."/>
            <person name="Hundley H."/>
            <person name="Kuo A."/>
            <person name="LaButti K."/>
            <person name="Lang B.F."/>
            <person name="Lipzen A."/>
            <person name="O'Donnell K."/>
            <person name="Pangilinan J."/>
            <person name="Reynolds N."/>
            <person name="Sandor L."/>
            <person name="Smith M.W."/>
            <person name="Tsang A."/>
            <person name="Grigoriev I.V."/>
            <person name="Stajich J.E."/>
            <person name="Spatafora J.W."/>
        </authorList>
    </citation>
    <scope>NUCLEOTIDE SEQUENCE</scope>
    <source>
        <strain evidence="2">RSA 2281</strain>
    </source>
</reference>